<dbReference type="Pfam" id="PF00535">
    <property type="entry name" value="Glycos_transf_2"/>
    <property type="match status" value="1"/>
</dbReference>
<dbReference type="InterPro" id="IPR001173">
    <property type="entry name" value="Glyco_trans_2-like"/>
</dbReference>
<comment type="caution">
    <text evidence="2">The sequence shown here is derived from an EMBL/GenBank/DDBJ whole genome shotgun (WGS) entry which is preliminary data.</text>
</comment>
<organism evidence="2 3">
    <name type="scientific">Nocardia cyriacigeorgica</name>
    <dbReference type="NCBI Taxonomy" id="135487"/>
    <lineage>
        <taxon>Bacteria</taxon>
        <taxon>Bacillati</taxon>
        <taxon>Actinomycetota</taxon>
        <taxon>Actinomycetes</taxon>
        <taxon>Mycobacteriales</taxon>
        <taxon>Nocardiaceae</taxon>
        <taxon>Nocardia</taxon>
    </lineage>
</organism>
<dbReference type="Proteomes" id="UP000468928">
    <property type="component" value="Unassembled WGS sequence"/>
</dbReference>
<sequence length="252" mass="27795">MVLISVITPVYNARLDYLTAVYESLAAQELPDGWSWEWLVQHDDPSDLELPAAIVRDQRVRPGSARHGGPGVARTVALQRAGGRYVRNLDSDDVLPPNALADAIAVLESHPEIGWTTCRVLDLMPDGSLTEFPGDPADGPIPLGAVAEYWRAHDWRLHVHPTTITIRHDLLLAIGGWMALPISEDTGMMLTANAFSPGWFIHKVGLHYRQHAGQITKADPNASDRTERMEMINRRLKAIDALLDQAKKGPGQ</sequence>
<dbReference type="PANTHER" id="PTHR22916:SF3">
    <property type="entry name" value="UDP-GLCNAC:BETAGAL BETA-1,3-N-ACETYLGLUCOSAMINYLTRANSFERASE-LIKE PROTEIN 1"/>
    <property type="match status" value="1"/>
</dbReference>
<dbReference type="EMBL" id="JAAGUZ010000113">
    <property type="protein sequence ID" value="NEW47974.1"/>
    <property type="molecule type" value="Genomic_DNA"/>
</dbReference>
<dbReference type="InterPro" id="IPR029044">
    <property type="entry name" value="Nucleotide-diphossugar_trans"/>
</dbReference>
<evidence type="ECO:0000313" key="3">
    <source>
        <dbReference type="Proteomes" id="UP000468928"/>
    </source>
</evidence>
<dbReference type="GO" id="GO:0016758">
    <property type="term" value="F:hexosyltransferase activity"/>
    <property type="evidence" value="ECO:0007669"/>
    <property type="project" value="UniProtKB-ARBA"/>
</dbReference>
<dbReference type="SUPFAM" id="SSF53448">
    <property type="entry name" value="Nucleotide-diphospho-sugar transferases"/>
    <property type="match status" value="1"/>
</dbReference>
<evidence type="ECO:0000259" key="1">
    <source>
        <dbReference type="Pfam" id="PF00535"/>
    </source>
</evidence>
<dbReference type="Gene3D" id="3.90.550.10">
    <property type="entry name" value="Spore Coat Polysaccharide Biosynthesis Protein SpsA, Chain A"/>
    <property type="match status" value="1"/>
</dbReference>
<reference evidence="2 3" key="1">
    <citation type="submission" date="2020-01" db="EMBL/GenBank/DDBJ databases">
        <title>Genetics and antimicrobial susceptibilities of Nocardia species isolated from the soil; a comparison with species isolated from humans.</title>
        <authorList>
            <person name="Carrasco G."/>
            <person name="Monzon S."/>
            <person name="Sansegundo M."/>
            <person name="Garcia E."/>
            <person name="Garrido N."/>
            <person name="Medina M.J."/>
            <person name="Villalon P."/>
            <person name="Ramirez-Arocha A.C."/>
            <person name="Jimenez P."/>
            <person name="Cuesta I."/>
            <person name="Valdezate S."/>
        </authorList>
    </citation>
    <scope>NUCLEOTIDE SEQUENCE [LARGE SCALE GENOMIC DNA]</scope>
    <source>
        <strain evidence="2 3">CNM20110639</strain>
    </source>
</reference>
<keyword evidence="2" id="KW-0808">Transferase</keyword>
<evidence type="ECO:0000313" key="2">
    <source>
        <dbReference type="EMBL" id="NEW47974.1"/>
    </source>
</evidence>
<protein>
    <submittedName>
        <fullName evidence="2">Glycosyltransferase</fullName>
    </submittedName>
</protein>
<name>A0A6P1DFK9_9NOCA</name>
<gene>
    <name evidence="2" type="ORF">GV789_26615</name>
</gene>
<dbReference type="AlphaFoldDB" id="A0A6P1DFK9"/>
<accession>A0A6P1DFK9</accession>
<feature type="domain" description="Glycosyltransferase 2-like" evidence="1">
    <location>
        <begin position="5"/>
        <end position="112"/>
    </location>
</feature>
<dbReference type="PANTHER" id="PTHR22916">
    <property type="entry name" value="GLYCOSYLTRANSFERASE"/>
    <property type="match status" value="1"/>
</dbReference>
<proteinExistence type="predicted"/>